<evidence type="ECO:0008006" key="5">
    <source>
        <dbReference type="Google" id="ProtNLM"/>
    </source>
</evidence>
<keyword evidence="1" id="KW-0472">Membrane</keyword>
<evidence type="ECO:0000256" key="1">
    <source>
        <dbReference type="SAM" id="Phobius"/>
    </source>
</evidence>
<dbReference type="GO" id="GO:0006122">
    <property type="term" value="P:mitochondrial electron transport, ubiquinol to cytochrome c"/>
    <property type="evidence" value="ECO:0007669"/>
    <property type="project" value="InterPro"/>
</dbReference>
<name>A0A1R1Y757_9FUNG</name>
<sequence length="73" mass="8301">MNSARPHIIYKAQPSVYRFTAERARYWAKSGIMWTGFAGVTLLLLASQVPVVKRGIMSKIPGIGEYWKVEEED</sequence>
<protein>
    <recommendedName>
        <fullName evidence="5">Cytochrome b-c1 complex subunit 10</fullName>
    </recommendedName>
</protein>
<dbReference type="PANTHER" id="PTHR28254">
    <property type="entry name" value="CYTOCHROME B-C1 COMPLEX SUBUNIT 10"/>
    <property type="match status" value="1"/>
</dbReference>
<comment type="caution">
    <text evidence="3">The sequence shown here is derived from an EMBL/GenBank/DDBJ whole genome shotgun (WGS) entry which is preliminary data.</text>
</comment>
<keyword evidence="1" id="KW-1133">Transmembrane helix</keyword>
<dbReference type="OrthoDB" id="2391627at2759"/>
<dbReference type="InterPro" id="IPR019182">
    <property type="entry name" value="Cytochrome_b-c1_su10_fun"/>
</dbReference>
<evidence type="ECO:0000313" key="4">
    <source>
        <dbReference type="Proteomes" id="UP000187283"/>
    </source>
</evidence>
<dbReference type="GO" id="GO:0005739">
    <property type="term" value="C:mitochondrion"/>
    <property type="evidence" value="ECO:0007669"/>
    <property type="project" value="GOC"/>
</dbReference>
<dbReference type="AlphaFoldDB" id="A0A1R1Y757"/>
<reference evidence="3 4" key="1">
    <citation type="submission" date="2017-01" db="EMBL/GenBank/DDBJ databases">
        <authorList>
            <person name="Mah S.A."/>
            <person name="Swanson W.J."/>
            <person name="Moy G.W."/>
            <person name="Vacquier V.D."/>
        </authorList>
    </citation>
    <scope>NUCLEOTIDE SEQUENCE [LARGE SCALE GENOMIC DNA]</scope>
    <source>
        <strain evidence="3 4">GSMNP</strain>
    </source>
</reference>
<proteinExistence type="predicted"/>
<dbReference type="STRING" id="133412.A0A1R1Y757"/>
<evidence type="ECO:0000313" key="3">
    <source>
        <dbReference type="EMBL" id="OMJ22827.1"/>
    </source>
</evidence>
<dbReference type="Proteomes" id="UP000187283">
    <property type="component" value="Unassembled WGS sequence"/>
</dbReference>
<feature type="transmembrane region" description="Helical" evidence="1">
    <location>
        <begin position="32"/>
        <end position="52"/>
    </location>
</feature>
<evidence type="ECO:0000313" key="2">
    <source>
        <dbReference type="EMBL" id="OMJ22826.1"/>
    </source>
</evidence>
<dbReference type="EMBL" id="LSSN01000666">
    <property type="protein sequence ID" value="OMJ22827.1"/>
    <property type="molecule type" value="Genomic_DNA"/>
</dbReference>
<dbReference type="Pfam" id="PF09796">
    <property type="entry name" value="QCR10"/>
    <property type="match status" value="1"/>
</dbReference>
<gene>
    <name evidence="2" type="ORF">AYI70_g2619</name>
    <name evidence="3" type="ORF">AYI70_g2620</name>
</gene>
<dbReference type="EMBL" id="LSSN01000666">
    <property type="protein sequence ID" value="OMJ22826.1"/>
    <property type="molecule type" value="Genomic_DNA"/>
</dbReference>
<keyword evidence="4" id="KW-1185">Reference proteome</keyword>
<dbReference type="PANTHER" id="PTHR28254:SF1">
    <property type="entry name" value="CYTOCHROME B-C1 COMPLEX SUBUNIT 10, MITOCHONDRIAL"/>
    <property type="match status" value="1"/>
</dbReference>
<accession>A0A1R1Y757</accession>
<keyword evidence="1" id="KW-0812">Transmembrane</keyword>
<organism evidence="3 4">
    <name type="scientific">Smittium culicis</name>
    <dbReference type="NCBI Taxonomy" id="133412"/>
    <lineage>
        <taxon>Eukaryota</taxon>
        <taxon>Fungi</taxon>
        <taxon>Fungi incertae sedis</taxon>
        <taxon>Zoopagomycota</taxon>
        <taxon>Kickxellomycotina</taxon>
        <taxon>Harpellomycetes</taxon>
        <taxon>Harpellales</taxon>
        <taxon>Legeriomycetaceae</taxon>
        <taxon>Smittium</taxon>
    </lineage>
</organism>